<organism evidence="1 2">
    <name type="scientific">Acaulospora morrowiae</name>
    <dbReference type="NCBI Taxonomy" id="94023"/>
    <lineage>
        <taxon>Eukaryota</taxon>
        <taxon>Fungi</taxon>
        <taxon>Fungi incertae sedis</taxon>
        <taxon>Mucoromycota</taxon>
        <taxon>Glomeromycotina</taxon>
        <taxon>Glomeromycetes</taxon>
        <taxon>Diversisporales</taxon>
        <taxon>Acaulosporaceae</taxon>
        <taxon>Acaulospora</taxon>
    </lineage>
</organism>
<dbReference type="Proteomes" id="UP000789342">
    <property type="component" value="Unassembled WGS sequence"/>
</dbReference>
<evidence type="ECO:0000313" key="2">
    <source>
        <dbReference type="Proteomes" id="UP000789342"/>
    </source>
</evidence>
<proteinExistence type="predicted"/>
<dbReference type="AlphaFoldDB" id="A0A9N9E8W0"/>
<reference evidence="1" key="1">
    <citation type="submission" date="2021-06" db="EMBL/GenBank/DDBJ databases">
        <authorList>
            <person name="Kallberg Y."/>
            <person name="Tangrot J."/>
            <person name="Rosling A."/>
        </authorList>
    </citation>
    <scope>NUCLEOTIDE SEQUENCE</scope>
    <source>
        <strain evidence="1">CL551</strain>
    </source>
</reference>
<comment type="caution">
    <text evidence="1">The sequence shown here is derived from an EMBL/GenBank/DDBJ whole genome shotgun (WGS) entry which is preliminary data.</text>
</comment>
<evidence type="ECO:0000313" key="1">
    <source>
        <dbReference type="EMBL" id="CAG8667088.1"/>
    </source>
</evidence>
<keyword evidence="2" id="KW-1185">Reference proteome</keyword>
<accession>A0A9N9E8W0</accession>
<dbReference type="EMBL" id="CAJVPV010012055">
    <property type="protein sequence ID" value="CAG8667088.1"/>
    <property type="molecule type" value="Genomic_DNA"/>
</dbReference>
<gene>
    <name evidence="1" type="ORF">AMORRO_LOCUS10666</name>
</gene>
<sequence>LAKLSPLSLAKINETPRTGKEADTSWLPVSKPRLNGADVTQAMY</sequence>
<feature type="non-terminal residue" evidence="1">
    <location>
        <position position="1"/>
    </location>
</feature>
<protein>
    <submittedName>
        <fullName evidence="1">6631_t:CDS:1</fullName>
    </submittedName>
</protein>
<name>A0A9N9E8W0_9GLOM</name>